<dbReference type="RefSeq" id="WP_115096367.1">
    <property type="nucleotide sequence ID" value="NZ_UGTF01000002.1"/>
</dbReference>
<keyword evidence="10" id="KW-0670">Pyruvate</keyword>
<dbReference type="Proteomes" id="UP000254156">
    <property type="component" value="Unassembled WGS sequence"/>
</dbReference>
<keyword evidence="7" id="KW-0594">Phospholipid biosynthesis</keyword>
<dbReference type="GO" id="GO:0008654">
    <property type="term" value="P:phospholipid biosynthetic process"/>
    <property type="evidence" value="ECO:0007669"/>
    <property type="project" value="UniProtKB-KW"/>
</dbReference>
<dbReference type="Pfam" id="PF02666">
    <property type="entry name" value="PS_Dcarbxylase"/>
    <property type="match status" value="1"/>
</dbReference>
<evidence type="ECO:0000313" key="12">
    <source>
        <dbReference type="EMBL" id="SUB87960.1"/>
    </source>
</evidence>
<dbReference type="InterPro" id="IPR033175">
    <property type="entry name" value="PSD-A"/>
</dbReference>
<dbReference type="PANTHER" id="PTHR35809">
    <property type="entry name" value="ARCHAETIDYLSERINE DECARBOXYLASE PROENZYME-RELATED"/>
    <property type="match status" value="1"/>
</dbReference>
<evidence type="ECO:0000256" key="6">
    <source>
        <dbReference type="ARBA" id="ARBA00023145"/>
    </source>
</evidence>
<evidence type="ECO:0000256" key="11">
    <source>
        <dbReference type="SAM" id="Phobius"/>
    </source>
</evidence>
<keyword evidence="5 11" id="KW-0472">Membrane</keyword>
<evidence type="ECO:0000256" key="5">
    <source>
        <dbReference type="ARBA" id="ARBA00023136"/>
    </source>
</evidence>
<keyword evidence="1" id="KW-1003">Cell membrane</keyword>
<keyword evidence="3" id="KW-0210">Decarboxylase</keyword>
<protein>
    <submittedName>
        <fullName evidence="12">Phosphatidylserine decarboxylase</fullName>
    </submittedName>
</protein>
<keyword evidence="9" id="KW-1208">Phospholipid metabolism</keyword>
<evidence type="ECO:0000256" key="3">
    <source>
        <dbReference type="ARBA" id="ARBA00022793"/>
    </source>
</evidence>
<dbReference type="GO" id="GO:0004609">
    <property type="term" value="F:phosphatidylserine decarboxylase activity"/>
    <property type="evidence" value="ECO:0007669"/>
    <property type="project" value="InterPro"/>
</dbReference>
<evidence type="ECO:0000256" key="8">
    <source>
        <dbReference type="ARBA" id="ARBA00023239"/>
    </source>
</evidence>
<feature type="transmembrane region" description="Helical" evidence="11">
    <location>
        <begin position="7"/>
        <end position="28"/>
    </location>
</feature>
<evidence type="ECO:0000256" key="7">
    <source>
        <dbReference type="ARBA" id="ARBA00023209"/>
    </source>
</evidence>
<organism evidence="12 13">
    <name type="scientific">Porphyromonas macacae</name>
    <dbReference type="NCBI Taxonomy" id="28115"/>
    <lineage>
        <taxon>Bacteria</taxon>
        <taxon>Pseudomonadati</taxon>
        <taxon>Bacteroidota</taxon>
        <taxon>Bacteroidia</taxon>
        <taxon>Bacteroidales</taxon>
        <taxon>Porphyromonadaceae</taxon>
        <taxon>Porphyromonas</taxon>
    </lineage>
</organism>
<evidence type="ECO:0000256" key="4">
    <source>
        <dbReference type="ARBA" id="ARBA00023098"/>
    </source>
</evidence>
<reference evidence="12 13" key="1">
    <citation type="submission" date="2018-06" db="EMBL/GenBank/DDBJ databases">
        <authorList>
            <consortium name="Pathogen Informatics"/>
            <person name="Doyle S."/>
        </authorList>
    </citation>
    <scope>NUCLEOTIDE SEQUENCE [LARGE SCALE GENOMIC DNA]</scope>
    <source>
        <strain evidence="12 13">NCTC11632</strain>
    </source>
</reference>
<dbReference type="AlphaFoldDB" id="A0A379E6B5"/>
<evidence type="ECO:0000256" key="9">
    <source>
        <dbReference type="ARBA" id="ARBA00023264"/>
    </source>
</evidence>
<keyword evidence="11" id="KW-0812">Transmembrane</keyword>
<name>A0A379E6B5_9PORP</name>
<evidence type="ECO:0000256" key="1">
    <source>
        <dbReference type="ARBA" id="ARBA00022475"/>
    </source>
</evidence>
<dbReference type="PANTHER" id="PTHR35809:SF1">
    <property type="entry name" value="ARCHAETIDYLSERINE DECARBOXYLASE PROENZYME-RELATED"/>
    <property type="match status" value="1"/>
</dbReference>
<dbReference type="InterPro" id="IPR003817">
    <property type="entry name" value="PS_Dcarbxylase"/>
</dbReference>
<evidence type="ECO:0000256" key="2">
    <source>
        <dbReference type="ARBA" id="ARBA00022516"/>
    </source>
</evidence>
<accession>A0A379E6B5</accession>
<keyword evidence="8" id="KW-0456">Lyase</keyword>
<dbReference type="NCBIfam" id="NF003678">
    <property type="entry name" value="PRK05305.1-2"/>
    <property type="match status" value="1"/>
</dbReference>
<gene>
    <name evidence="12" type="ORF">NCTC11632_00018</name>
</gene>
<sequence>MTLHKEGTELIICLLVVLTAILSTIYLFLGAGVVFWIMLVAMSILALLVINFFRYQPRFHIMADQPDVVVAPADGTVVVVEPACERRMLNGEECLQVSIFMSVFNIHVNWIPVNGVAEKVEHTKGRFRAAYLPKSSEDNESASVLIRTEQGFKVLVRQIAGAVAQRIVTYPKIGEHVHIDSNLGFIKFGSRVDLFLPLDSEVLVEPRQKVQGNITVIARLPKAGASTNSR</sequence>
<keyword evidence="11" id="KW-1133">Transmembrane helix</keyword>
<feature type="transmembrane region" description="Helical" evidence="11">
    <location>
        <begin position="34"/>
        <end position="53"/>
    </location>
</feature>
<keyword evidence="4" id="KW-0443">Lipid metabolism</keyword>
<keyword evidence="6" id="KW-0865">Zymogen</keyword>
<evidence type="ECO:0000256" key="10">
    <source>
        <dbReference type="ARBA" id="ARBA00023317"/>
    </source>
</evidence>
<evidence type="ECO:0000313" key="13">
    <source>
        <dbReference type="Proteomes" id="UP000254156"/>
    </source>
</evidence>
<proteinExistence type="predicted"/>
<dbReference type="EMBL" id="UGTF01000002">
    <property type="protein sequence ID" value="SUB87960.1"/>
    <property type="molecule type" value="Genomic_DNA"/>
</dbReference>
<keyword evidence="2" id="KW-0444">Lipid biosynthesis</keyword>